<keyword evidence="1" id="KW-1133">Transmembrane helix</keyword>
<evidence type="ECO:0008006" key="4">
    <source>
        <dbReference type="Google" id="ProtNLM"/>
    </source>
</evidence>
<accession>A0ABM9PB39</accession>
<evidence type="ECO:0000313" key="3">
    <source>
        <dbReference type="Proteomes" id="UP001497527"/>
    </source>
</evidence>
<dbReference type="Proteomes" id="UP001497527">
    <property type="component" value="Unassembled WGS sequence"/>
</dbReference>
<feature type="transmembrane region" description="Helical" evidence="1">
    <location>
        <begin position="67"/>
        <end position="85"/>
    </location>
</feature>
<dbReference type="EMBL" id="CAXJIO010000011">
    <property type="protein sequence ID" value="CAL2102813.1"/>
    <property type="molecule type" value="Genomic_DNA"/>
</dbReference>
<sequence>MLGGFGPASEMHKTVKNLRRKPISSFDKIGNLKGSSGKIEKKQITQKELAIIREKVLKENRKRFTRFVLFFIIALAIITYFIGFYKY</sequence>
<reference evidence="2 3" key="1">
    <citation type="submission" date="2024-05" db="EMBL/GenBank/DDBJ databases">
        <authorList>
            <person name="Duchaud E."/>
        </authorList>
    </citation>
    <scope>NUCLEOTIDE SEQUENCE [LARGE SCALE GENOMIC DNA]</scope>
    <source>
        <strain evidence="2">Ena-SAMPLE-TAB-13-05-2024-13:56:06:370-140308</strain>
    </source>
</reference>
<protein>
    <recommendedName>
        <fullName evidence="4">Riboflavin synthase subunit beta</fullName>
    </recommendedName>
</protein>
<comment type="caution">
    <text evidence="2">The sequence shown here is derived from an EMBL/GenBank/DDBJ whole genome shotgun (WGS) entry which is preliminary data.</text>
</comment>
<name>A0ABM9PB39_9FLAO</name>
<evidence type="ECO:0000313" key="2">
    <source>
        <dbReference type="EMBL" id="CAL2102813.1"/>
    </source>
</evidence>
<organism evidence="2 3">
    <name type="scientific">Tenacibaculum polynesiense</name>
    <dbReference type="NCBI Taxonomy" id="3137857"/>
    <lineage>
        <taxon>Bacteria</taxon>
        <taxon>Pseudomonadati</taxon>
        <taxon>Bacteroidota</taxon>
        <taxon>Flavobacteriia</taxon>
        <taxon>Flavobacteriales</taxon>
        <taxon>Flavobacteriaceae</taxon>
        <taxon>Tenacibaculum</taxon>
    </lineage>
</organism>
<evidence type="ECO:0000256" key="1">
    <source>
        <dbReference type="SAM" id="Phobius"/>
    </source>
</evidence>
<keyword evidence="1" id="KW-0812">Transmembrane</keyword>
<keyword evidence="1" id="KW-0472">Membrane</keyword>
<proteinExistence type="predicted"/>
<dbReference type="RefSeq" id="WP_348716538.1">
    <property type="nucleotide sequence ID" value="NZ_CAXJIO010000011.1"/>
</dbReference>
<gene>
    <name evidence="2" type="ORF">T190423A01A_20564</name>
</gene>
<keyword evidence="3" id="KW-1185">Reference proteome</keyword>